<dbReference type="Pfam" id="PF01882">
    <property type="entry name" value="DUF58"/>
    <property type="match status" value="1"/>
</dbReference>
<reference evidence="3 4" key="1">
    <citation type="submission" date="2023-04" db="EMBL/GenBank/DDBJ databases">
        <title>Ectobacillus antri isolated from activated sludge.</title>
        <authorList>
            <person name="Yan P."/>
            <person name="Liu X."/>
        </authorList>
    </citation>
    <scope>NUCLEOTIDE SEQUENCE [LARGE SCALE GENOMIC DNA]</scope>
    <source>
        <strain evidence="3 4">C18H</strain>
    </source>
</reference>
<dbReference type="InterPro" id="IPR002881">
    <property type="entry name" value="DUF58"/>
</dbReference>
<dbReference type="RefSeq" id="WP_278017943.1">
    <property type="nucleotide sequence ID" value="NZ_JARRRY010000001.1"/>
</dbReference>
<accession>A0ABT6H1P0</accession>
<keyword evidence="1" id="KW-0812">Transmembrane</keyword>
<evidence type="ECO:0000256" key="1">
    <source>
        <dbReference type="SAM" id="Phobius"/>
    </source>
</evidence>
<organism evidence="3 4">
    <name type="scientific">Ectobacillus antri</name>
    <dbReference type="NCBI Taxonomy" id="2486280"/>
    <lineage>
        <taxon>Bacteria</taxon>
        <taxon>Bacillati</taxon>
        <taxon>Bacillota</taxon>
        <taxon>Bacilli</taxon>
        <taxon>Bacillales</taxon>
        <taxon>Bacillaceae</taxon>
        <taxon>Ectobacillus</taxon>
    </lineage>
</organism>
<protein>
    <submittedName>
        <fullName evidence="3">DUF58 domain-containing protein</fullName>
    </submittedName>
</protein>
<keyword evidence="1" id="KW-0472">Membrane</keyword>
<evidence type="ECO:0000313" key="3">
    <source>
        <dbReference type="EMBL" id="MDG5752905.1"/>
    </source>
</evidence>
<feature type="transmembrane region" description="Helical" evidence="1">
    <location>
        <begin position="12"/>
        <end position="28"/>
    </location>
</feature>
<dbReference type="PANTHER" id="PTHR34351">
    <property type="entry name" value="SLR1927 PROTEIN-RELATED"/>
    <property type="match status" value="1"/>
</dbReference>
<sequence length="398" mass="45758">MIKQPFKQTFHKLGLIFVLFVLFCYAMFQGDFVSWFLLYTCTPFILYALTLSFYDLGHIQITRLLEKKEFTAGESIIVTITVTRSNRFPLVYLIVRDVLPPSLARIEAQSTVVLFPWFKKTLQFQYEVSSIPRGEHTFSTVHLATSDMLGMCKKEYSSALLDTLLVYPRYTSIGFAQLSRAEQGQQSTAVFLSKNASMPASIRKYRPGDRFSWIDWKATARKSMIMTKEFEQQRSDNMLIIMDRTRSPMFEAIVSFCASLVKAALQQDTHASFLSIGKERTFFPLQKGNIHLQSIFFHLAKVQDDSSSSLFNILQSELTNSNRITSCMLVTGELSKDMQNIAELVSKTNKTLIIFVIKPNTSAFSETELHRLKTLQQYNIRVKAVYENQYENVFFEVS</sequence>
<keyword evidence="4" id="KW-1185">Reference proteome</keyword>
<gene>
    <name evidence="3" type="ORF">P6P90_02680</name>
</gene>
<keyword evidence="1" id="KW-1133">Transmembrane helix</keyword>
<dbReference type="EMBL" id="JARULN010000001">
    <property type="protein sequence ID" value="MDG5752905.1"/>
    <property type="molecule type" value="Genomic_DNA"/>
</dbReference>
<feature type="transmembrane region" description="Helical" evidence="1">
    <location>
        <begin position="34"/>
        <end position="54"/>
    </location>
</feature>
<proteinExistence type="predicted"/>
<name>A0ABT6H1P0_9BACI</name>
<dbReference type="PANTHER" id="PTHR34351:SF2">
    <property type="entry name" value="DUF58 DOMAIN-CONTAINING PROTEIN"/>
    <property type="match status" value="1"/>
</dbReference>
<dbReference type="Proteomes" id="UP001218246">
    <property type="component" value="Unassembled WGS sequence"/>
</dbReference>
<comment type="caution">
    <text evidence="3">The sequence shown here is derived from an EMBL/GenBank/DDBJ whole genome shotgun (WGS) entry which is preliminary data.</text>
</comment>
<evidence type="ECO:0000313" key="4">
    <source>
        <dbReference type="Proteomes" id="UP001218246"/>
    </source>
</evidence>
<evidence type="ECO:0000259" key="2">
    <source>
        <dbReference type="Pfam" id="PF01882"/>
    </source>
</evidence>
<feature type="domain" description="DUF58" evidence="2">
    <location>
        <begin position="202"/>
        <end position="364"/>
    </location>
</feature>